<dbReference type="PANTHER" id="PTHR31900:SF27">
    <property type="entry name" value="FBD DOMAIN-CONTAINING PROTEIN"/>
    <property type="match status" value="1"/>
</dbReference>
<keyword evidence="3" id="KW-1185">Reference proteome</keyword>
<proteinExistence type="predicted"/>
<dbReference type="InterPro" id="IPR032675">
    <property type="entry name" value="LRR_dom_sf"/>
</dbReference>
<organism evidence="2 3">
    <name type="scientific">Lactuca virosa</name>
    <dbReference type="NCBI Taxonomy" id="75947"/>
    <lineage>
        <taxon>Eukaryota</taxon>
        <taxon>Viridiplantae</taxon>
        <taxon>Streptophyta</taxon>
        <taxon>Embryophyta</taxon>
        <taxon>Tracheophyta</taxon>
        <taxon>Spermatophyta</taxon>
        <taxon>Magnoliopsida</taxon>
        <taxon>eudicotyledons</taxon>
        <taxon>Gunneridae</taxon>
        <taxon>Pentapetalae</taxon>
        <taxon>asterids</taxon>
        <taxon>campanulids</taxon>
        <taxon>Asterales</taxon>
        <taxon>Asteraceae</taxon>
        <taxon>Cichorioideae</taxon>
        <taxon>Cichorieae</taxon>
        <taxon>Lactucinae</taxon>
        <taxon>Lactuca</taxon>
    </lineage>
</organism>
<name>A0AAU9MQC2_9ASTR</name>
<dbReference type="AlphaFoldDB" id="A0AAU9MQC2"/>
<dbReference type="PANTHER" id="PTHR31900">
    <property type="entry name" value="F-BOX/RNI SUPERFAMILY PROTEIN-RELATED"/>
    <property type="match status" value="1"/>
</dbReference>
<sequence>MGVYGRELVHVWRWIHAAVKRNVKQIELTFYPKESTGDIEIPNCLVICPSLELLRLSLGHCGLRLPNILGFLALRVLDLTSVDLLEDDNLVKGFLESCPLLEDLTLDDCVLCKLDLLCISCLKLKKLSIVNTYDDNDDDGGLCGGVKICCPKLVDLELTCYIAYNYFFECLDSLKKAEIEPKSEGNNISVLFPGISGVEYLRIDPYFFIKCIYAAIDPGLPNLKTLVLSTTMDAFTMDNFNRVLKYYPKLESLKLSIKQLFSYQIDFHGSDGTEYGWLDEDETREILSIDLKRIEFFEFNGEKPKVVIKWFDDILNMYFSWGKETSGMELLRYVVLVSMFLIDKRKKKRAITAGGVRGKKRRTRQKSA</sequence>
<evidence type="ECO:0000313" key="3">
    <source>
        <dbReference type="Proteomes" id="UP001157418"/>
    </source>
</evidence>
<dbReference type="Gene3D" id="3.80.10.10">
    <property type="entry name" value="Ribonuclease Inhibitor"/>
    <property type="match status" value="1"/>
</dbReference>
<evidence type="ECO:0000259" key="1">
    <source>
        <dbReference type="Pfam" id="PF24758"/>
    </source>
</evidence>
<dbReference type="Proteomes" id="UP001157418">
    <property type="component" value="Unassembled WGS sequence"/>
</dbReference>
<gene>
    <name evidence="2" type="ORF">LVIROSA_LOCUS11400</name>
</gene>
<dbReference type="InterPro" id="IPR055411">
    <property type="entry name" value="LRR_FXL15/At3g58940/PEG3-like"/>
</dbReference>
<dbReference type="InterPro" id="IPR050232">
    <property type="entry name" value="FBL13/AtMIF1-like"/>
</dbReference>
<evidence type="ECO:0000313" key="2">
    <source>
        <dbReference type="EMBL" id="CAH1424170.1"/>
    </source>
</evidence>
<reference evidence="2 3" key="1">
    <citation type="submission" date="2022-01" db="EMBL/GenBank/DDBJ databases">
        <authorList>
            <person name="Xiong W."/>
            <person name="Schranz E."/>
        </authorList>
    </citation>
    <scope>NUCLEOTIDE SEQUENCE [LARGE SCALE GENOMIC DNA]</scope>
</reference>
<dbReference type="EMBL" id="CAKMRJ010001402">
    <property type="protein sequence ID" value="CAH1424170.1"/>
    <property type="molecule type" value="Genomic_DNA"/>
</dbReference>
<dbReference type="Pfam" id="PF24758">
    <property type="entry name" value="LRR_At5g56370"/>
    <property type="match status" value="1"/>
</dbReference>
<accession>A0AAU9MQC2</accession>
<protein>
    <recommendedName>
        <fullName evidence="1">F-box/LRR-repeat protein 15/At3g58940/PEG3-like LRR domain-containing protein</fullName>
    </recommendedName>
</protein>
<comment type="caution">
    <text evidence="2">The sequence shown here is derived from an EMBL/GenBank/DDBJ whole genome shotgun (WGS) entry which is preliminary data.</text>
</comment>
<dbReference type="SUPFAM" id="SSF52058">
    <property type="entry name" value="L domain-like"/>
    <property type="match status" value="1"/>
</dbReference>
<feature type="domain" description="F-box/LRR-repeat protein 15/At3g58940/PEG3-like LRR" evidence="1">
    <location>
        <begin position="13"/>
        <end position="131"/>
    </location>
</feature>